<keyword evidence="2" id="KW-0732">Signal</keyword>
<dbReference type="EMBL" id="DSVI01000005">
    <property type="protein sequence ID" value="HGT47247.1"/>
    <property type="molecule type" value="Genomic_DNA"/>
</dbReference>
<comment type="caution">
    <text evidence="3">The sequence shown here is derived from an EMBL/GenBank/DDBJ whole genome shotgun (WGS) entry which is preliminary data.</text>
</comment>
<organism evidence="3">
    <name type="scientific">Ignavibacterium album</name>
    <dbReference type="NCBI Taxonomy" id="591197"/>
    <lineage>
        <taxon>Bacteria</taxon>
        <taxon>Pseudomonadati</taxon>
        <taxon>Ignavibacteriota</taxon>
        <taxon>Ignavibacteria</taxon>
        <taxon>Ignavibacteriales</taxon>
        <taxon>Ignavibacteriaceae</taxon>
        <taxon>Ignavibacterium</taxon>
    </lineage>
</organism>
<keyword evidence="1" id="KW-0812">Transmembrane</keyword>
<name>A0A832G7F0_9BACT</name>
<reference evidence="3" key="1">
    <citation type="journal article" date="2020" name="mSystems">
        <title>Genome- and Community-Level Interaction Insights into Carbon Utilization and Element Cycling Functions of Hydrothermarchaeota in Hydrothermal Sediment.</title>
        <authorList>
            <person name="Zhou Z."/>
            <person name="Liu Y."/>
            <person name="Xu W."/>
            <person name="Pan J."/>
            <person name="Luo Z.H."/>
            <person name="Li M."/>
        </authorList>
    </citation>
    <scope>NUCLEOTIDE SEQUENCE [LARGE SCALE GENOMIC DNA]</scope>
    <source>
        <strain evidence="3">SpSt-500</strain>
    </source>
</reference>
<feature type="signal peptide" evidence="2">
    <location>
        <begin position="1"/>
        <end position="24"/>
    </location>
</feature>
<sequence length="188" mass="21108">MKKIMIVLLSILSLWGCVSSSSIVDYKGDKVDIELKNNSISAELISVQDEELIVVYMKRVSQFYQAYKIGSVKFKDIISISAQPYDNTAKSSVLYFQIIPAAIVGIVAASYSESSSAILLAPILMIPGLITYLIYNSAMPEPLVWDNSMPVTLLNEFRLYARVPYALSDEQLTELLKLYYQDKIETLK</sequence>
<feature type="transmembrane region" description="Helical" evidence="1">
    <location>
        <begin position="118"/>
        <end position="135"/>
    </location>
</feature>
<evidence type="ECO:0008006" key="4">
    <source>
        <dbReference type="Google" id="ProtNLM"/>
    </source>
</evidence>
<evidence type="ECO:0000256" key="1">
    <source>
        <dbReference type="SAM" id="Phobius"/>
    </source>
</evidence>
<keyword evidence="1" id="KW-0472">Membrane</keyword>
<proteinExistence type="predicted"/>
<accession>A0A832G7F0</accession>
<evidence type="ECO:0000313" key="3">
    <source>
        <dbReference type="EMBL" id="HGT47247.1"/>
    </source>
</evidence>
<gene>
    <name evidence="3" type="ORF">ENS56_04385</name>
</gene>
<evidence type="ECO:0000256" key="2">
    <source>
        <dbReference type="SAM" id="SignalP"/>
    </source>
</evidence>
<protein>
    <recommendedName>
        <fullName evidence="4">Lipoprotein</fullName>
    </recommendedName>
</protein>
<keyword evidence="1" id="KW-1133">Transmembrane helix</keyword>
<feature type="chain" id="PRO_5032920222" description="Lipoprotein" evidence="2">
    <location>
        <begin position="25"/>
        <end position="188"/>
    </location>
</feature>
<feature type="transmembrane region" description="Helical" evidence="1">
    <location>
        <begin position="93"/>
        <end position="111"/>
    </location>
</feature>
<dbReference type="AlphaFoldDB" id="A0A832G7F0"/>